<sequence>MSTLQQQNNASTTSKNMLYLWPGVMSGGYTSGCAFAIASSREDAIDQLVLSLSAHLFGHGTIKMYTGTWQSQIELSDVTNEARRIHSTVAVFHSELENGTCIVRPLSKPTAFFQGGGD</sequence>
<reference evidence="1" key="1">
    <citation type="journal article" date="2020" name="Nature">
        <title>Giant virus diversity and host interactions through global metagenomics.</title>
        <authorList>
            <person name="Schulz F."/>
            <person name="Roux S."/>
            <person name="Paez-Espino D."/>
            <person name="Jungbluth S."/>
            <person name="Walsh D.A."/>
            <person name="Denef V.J."/>
            <person name="McMahon K.D."/>
            <person name="Konstantinidis K.T."/>
            <person name="Eloe-Fadrosh E.A."/>
            <person name="Kyrpides N.C."/>
            <person name="Woyke T."/>
        </authorList>
    </citation>
    <scope>NUCLEOTIDE SEQUENCE</scope>
    <source>
        <strain evidence="1">GVMAG-S-1062768-28</strain>
    </source>
</reference>
<protein>
    <submittedName>
        <fullName evidence="1">Uncharacterized protein</fullName>
    </submittedName>
</protein>
<name>A0A6C0JST2_9ZZZZ</name>
<accession>A0A6C0JST2</accession>
<dbReference type="EMBL" id="MN740694">
    <property type="protein sequence ID" value="QHU07961.1"/>
    <property type="molecule type" value="Genomic_DNA"/>
</dbReference>
<dbReference type="AlphaFoldDB" id="A0A6C0JST2"/>
<evidence type="ECO:0000313" key="1">
    <source>
        <dbReference type="EMBL" id="QHU07961.1"/>
    </source>
</evidence>
<proteinExistence type="predicted"/>
<organism evidence="1">
    <name type="scientific">viral metagenome</name>
    <dbReference type="NCBI Taxonomy" id="1070528"/>
    <lineage>
        <taxon>unclassified sequences</taxon>
        <taxon>metagenomes</taxon>
        <taxon>organismal metagenomes</taxon>
    </lineage>
</organism>